<evidence type="ECO:0000313" key="5">
    <source>
        <dbReference type="Proteomes" id="UP000472264"/>
    </source>
</evidence>
<reference evidence="4" key="3">
    <citation type="submission" date="2025-09" db="UniProtKB">
        <authorList>
            <consortium name="Ensembl"/>
        </authorList>
    </citation>
    <scope>IDENTIFICATION</scope>
</reference>
<organism evidence="4 5">
    <name type="scientific">Echeneis naucrates</name>
    <name type="common">Live sharksucker</name>
    <dbReference type="NCBI Taxonomy" id="173247"/>
    <lineage>
        <taxon>Eukaryota</taxon>
        <taxon>Metazoa</taxon>
        <taxon>Chordata</taxon>
        <taxon>Craniata</taxon>
        <taxon>Vertebrata</taxon>
        <taxon>Euteleostomi</taxon>
        <taxon>Actinopterygii</taxon>
        <taxon>Neopterygii</taxon>
        <taxon>Teleostei</taxon>
        <taxon>Neoteleostei</taxon>
        <taxon>Acanthomorphata</taxon>
        <taxon>Carangaria</taxon>
        <taxon>Carangiformes</taxon>
        <taxon>Echeneidae</taxon>
        <taxon>Echeneis</taxon>
    </lineage>
</organism>
<protein>
    <recommendedName>
        <fullName evidence="3">RCC1-like domain-containing protein</fullName>
    </recommendedName>
</protein>
<keyword evidence="1" id="KW-0677">Repeat</keyword>
<keyword evidence="5" id="KW-1185">Reference proteome</keyword>
<feature type="domain" description="RCC1-like" evidence="3">
    <location>
        <begin position="20"/>
        <end position="270"/>
    </location>
</feature>
<dbReference type="Pfam" id="PF25390">
    <property type="entry name" value="WD40_RLD"/>
    <property type="match status" value="1"/>
</dbReference>
<reference evidence="4" key="1">
    <citation type="submission" date="2021-04" db="EMBL/GenBank/DDBJ databases">
        <authorList>
            <consortium name="Wellcome Sanger Institute Data Sharing"/>
        </authorList>
    </citation>
    <scope>NUCLEOTIDE SEQUENCE [LARGE SCALE GENOMIC DNA]</scope>
</reference>
<dbReference type="SUPFAM" id="SSF50985">
    <property type="entry name" value="RCC1/BLIP-II"/>
    <property type="match status" value="1"/>
</dbReference>
<dbReference type="GO" id="GO:0061630">
    <property type="term" value="F:ubiquitin protein ligase activity"/>
    <property type="evidence" value="ECO:0007669"/>
    <property type="project" value="TreeGrafter"/>
</dbReference>
<dbReference type="PANTHER" id="PTHR45622">
    <property type="entry name" value="UBIQUITIN-PROTEIN LIGASE E3A-RELATED"/>
    <property type="match status" value="1"/>
</dbReference>
<dbReference type="GO" id="GO:0016567">
    <property type="term" value="P:protein ubiquitination"/>
    <property type="evidence" value="ECO:0007669"/>
    <property type="project" value="TreeGrafter"/>
</dbReference>
<feature type="repeat" description="RCC1" evidence="2">
    <location>
        <begin position="86"/>
        <end position="130"/>
    </location>
</feature>
<name>A0A665TWI4_ECHNA</name>
<dbReference type="InterPro" id="IPR000408">
    <property type="entry name" value="Reg_chr_condens"/>
</dbReference>
<feature type="repeat" description="RCC1" evidence="2">
    <location>
        <begin position="131"/>
        <end position="183"/>
    </location>
</feature>
<dbReference type="Gene3D" id="2.130.10.30">
    <property type="entry name" value="Regulator of chromosome condensation 1/beta-lactamase-inhibitor protein II"/>
    <property type="match status" value="3"/>
</dbReference>
<dbReference type="Proteomes" id="UP000472264">
    <property type="component" value="Chromosome 16"/>
</dbReference>
<proteinExistence type="predicted"/>
<feature type="repeat" description="RCC1" evidence="2">
    <location>
        <begin position="221"/>
        <end position="272"/>
    </location>
</feature>
<dbReference type="AlphaFoldDB" id="A0A665TWI4"/>
<evidence type="ECO:0000259" key="3">
    <source>
        <dbReference type="Pfam" id="PF25390"/>
    </source>
</evidence>
<dbReference type="GO" id="GO:0006511">
    <property type="term" value="P:ubiquitin-dependent protein catabolic process"/>
    <property type="evidence" value="ECO:0007669"/>
    <property type="project" value="TreeGrafter"/>
</dbReference>
<dbReference type="Ensembl" id="ENSENLT00000012035.1">
    <property type="protein sequence ID" value="ENSENLP00000011532.1"/>
    <property type="gene ID" value="ENSENLG00000005559.1"/>
</dbReference>
<dbReference type="InterPro" id="IPR051709">
    <property type="entry name" value="Ub-ligase/GTPase-reg"/>
</dbReference>
<accession>A0A665TWI4</accession>
<dbReference type="PROSITE" id="PS00626">
    <property type="entry name" value="RCC1_2"/>
    <property type="match status" value="1"/>
</dbReference>
<evidence type="ECO:0000256" key="1">
    <source>
        <dbReference type="ARBA" id="ARBA00022737"/>
    </source>
</evidence>
<dbReference type="OMA" id="SEELHCW"/>
<dbReference type="PROSITE" id="PS50012">
    <property type="entry name" value="RCC1_3"/>
    <property type="match status" value="4"/>
</dbReference>
<dbReference type="PRINTS" id="PR00633">
    <property type="entry name" value="RCCNDNSATION"/>
</dbReference>
<dbReference type="InterPro" id="IPR009091">
    <property type="entry name" value="RCC1/BLIP-II"/>
</dbReference>
<dbReference type="InterPro" id="IPR058923">
    <property type="entry name" value="RCC1-like_dom"/>
</dbReference>
<dbReference type="PANTHER" id="PTHR45622:SF73">
    <property type="entry name" value="E3 UBIQUITIN-PROTEIN LIGASE HERC4-LIKE ISOFORM X1-RELATED"/>
    <property type="match status" value="1"/>
</dbReference>
<dbReference type="GO" id="GO:0005737">
    <property type="term" value="C:cytoplasm"/>
    <property type="evidence" value="ECO:0007669"/>
    <property type="project" value="TreeGrafter"/>
</dbReference>
<feature type="repeat" description="RCC1" evidence="2">
    <location>
        <begin position="33"/>
        <end position="85"/>
    </location>
</feature>
<evidence type="ECO:0000256" key="2">
    <source>
        <dbReference type="PROSITE-ProRule" id="PRU00235"/>
    </source>
</evidence>
<sequence length="278" mass="29734">SMFSWGENCHRELEYITFFLMGQYLEIFLFTDGQVYTWGQDSRGQLGLGRERPSANSPQHVKSLSAAPLVQIAAGGEQSFALSVSGAVFGWGRNDRGQLGLGDATGAVQYFTVVTKISCGRQHSVALTRDGQVYTWGQDSRGQLGLGRERPSANSPQHVKSLSAAPLVQIAAGGEQSFALSVSGAVFGWGRNDRGQLGLGDATGQSKATLSCSIAEHEKDGDVFTFGSSQYGQLGHDSLSDELHPRLVADHWKSKVAKIACGCSACFCFCAQCITNIV</sequence>
<evidence type="ECO:0000313" key="4">
    <source>
        <dbReference type="Ensembl" id="ENSENLP00000011532.1"/>
    </source>
</evidence>
<reference evidence="4" key="2">
    <citation type="submission" date="2025-08" db="UniProtKB">
        <authorList>
            <consortium name="Ensembl"/>
        </authorList>
    </citation>
    <scope>IDENTIFICATION</scope>
</reference>